<dbReference type="Proteomes" id="UP000005801">
    <property type="component" value="Unassembled WGS sequence"/>
</dbReference>
<proteinExistence type="predicted"/>
<protein>
    <recommendedName>
        <fullName evidence="3">DUF2804 domain-containing protein</fullName>
    </recommendedName>
</protein>
<comment type="caution">
    <text evidence="1">The sequence shown here is derived from an EMBL/GenBank/DDBJ whole genome shotgun (WGS) entry which is preliminary data.</text>
</comment>
<dbReference type="Pfam" id="PF10974">
    <property type="entry name" value="DUF2804"/>
    <property type="match status" value="1"/>
</dbReference>
<name>A6GKN8_9BACT</name>
<accession>A6GKN8</accession>
<evidence type="ECO:0008006" key="3">
    <source>
        <dbReference type="Google" id="ProtNLM"/>
    </source>
</evidence>
<evidence type="ECO:0000313" key="1">
    <source>
        <dbReference type="EMBL" id="EDM73565.1"/>
    </source>
</evidence>
<dbReference type="eggNOG" id="ENOG50325JJ">
    <property type="taxonomic scope" value="Bacteria"/>
</dbReference>
<dbReference type="PANTHER" id="PTHR35868">
    <property type="entry name" value="DUF2804 DOMAIN-CONTAINING PROTEIN-RELATED"/>
    <property type="match status" value="1"/>
</dbReference>
<dbReference type="EMBL" id="ABCS01000211">
    <property type="protein sequence ID" value="EDM73565.1"/>
    <property type="molecule type" value="Genomic_DNA"/>
</dbReference>
<dbReference type="AlphaFoldDB" id="A6GKN8"/>
<sequence length="357" mass="40175">MSPMPIERSLQPPPARIVEDGATQFGTFDAPIPAVNLIDAQPFALPLPRGLRWARLKEWQAFQFGDERVFFNVALFNAKTLALAQVKAYDRRAKRKHLFERKLAPWALRAPTQVLDSRMAWTGRDGATIRFHTHMDAGRIEVELDLPGSRDCPPIEGAVTAWTADAEPQVVSIPFAPSTGAPTRGMVSHKGCFGLSGAIELDGERFEFTRERAFLLMDDHKGYYPYVMRWDWVTGGGVDERGRKIGFNLTRNASLDPARYNENCVWVDGKLHLLPPIELQRMAERSPEVWTVRDAEGKVAVDFEIELDGYVRVNALIAESRYRGPFGSVRGTLELSDGEQIRVDGMFGMAEDFHLRC</sequence>
<keyword evidence="2" id="KW-1185">Reference proteome</keyword>
<dbReference type="PANTHER" id="PTHR35868:SF4">
    <property type="entry name" value="DUF2804 DOMAIN-CONTAINING PROTEIN"/>
    <property type="match status" value="1"/>
</dbReference>
<dbReference type="InterPro" id="IPR021243">
    <property type="entry name" value="DUF2804"/>
</dbReference>
<dbReference type="STRING" id="391625.PPSIR1_35612"/>
<organism evidence="1 2">
    <name type="scientific">Plesiocystis pacifica SIR-1</name>
    <dbReference type="NCBI Taxonomy" id="391625"/>
    <lineage>
        <taxon>Bacteria</taxon>
        <taxon>Pseudomonadati</taxon>
        <taxon>Myxococcota</taxon>
        <taxon>Polyangia</taxon>
        <taxon>Nannocystales</taxon>
        <taxon>Nannocystaceae</taxon>
        <taxon>Plesiocystis</taxon>
    </lineage>
</organism>
<gene>
    <name evidence="1" type="ORF">PPSIR1_35612</name>
</gene>
<reference evidence="1 2" key="1">
    <citation type="submission" date="2007-06" db="EMBL/GenBank/DDBJ databases">
        <authorList>
            <person name="Shimkets L."/>
            <person name="Ferriera S."/>
            <person name="Johnson J."/>
            <person name="Kravitz S."/>
            <person name="Beeson K."/>
            <person name="Sutton G."/>
            <person name="Rogers Y.-H."/>
            <person name="Friedman R."/>
            <person name="Frazier M."/>
            <person name="Venter J.C."/>
        </authorList>
    </citation>
    <scope>NUCLEOTIDE SEQUENCE [LARGE SCALE GENOMIC DNA]</scope>
    <source>
        <strain evidence="1 2">SIR-1</strain>
    </source>
</reference>
<evidence type="ECO:0000313" key="2">
    <source>
        <dbReference type="Proteomes" id="UP000005801"/>
    </source>
</evidence>